<reference evidence="1" key="1">
    <citation type="submission" date="2019-10" db="EMBL/GenBank/DDBJ databases">
        <title>Conservation and host-specific expression of non-tandemly repeated heterogenous ribosome RNA gene in arbuscular mycorrhizal fungi.</title>
        <authorList>
            <person name="Maeda T."/>
            <person name="Kobayashi Y."/>
            <person name="Nakagawa T."/>
            <person name="Ezawa T."/>
            <person name="Yamaguchi K."/>
            <person name="Bino T."/>
            <person name="Nishimoto Y."/>
            <person name="Shigenobu S."/>
            <person name="Kawaguchi M."/>
        </authorList>
    </citation>
    <scope>NUCLEOTIDE SEQUENCE</scope>
    <source>
        <strain evidence="1">HR1</strain>
    </source>
</reference>
<dbReference type="Proteomes" id="UP000615446">
    <property type="component" value="Unassembled WGS sequence"/>
</dbReference>
<dbReference type="AlphaFoldDB" id="A0A8H3KZG3"/>
<organism evidence="1 2">
    <name type="scientific">Rhizophagus clarus</name>
    <dbReference type="NCBI Taxonomy" id="94130"/>
    <lineage>
        <taxon>Eukaryota</taxon>
        <taxon>Fungi</taxon>
        <taxon>Fungi incertae sedis</taxon>
        <taxon>Mucoromycota</taxon>
        <taxon>Glomeromycotina</taxon>
        <taxon>Glomeromycetes</taxon>
        <taxon>Glomerales</taxon>
        <taxon>Glomeraceae</taxon>
        <taxon>Rhizophagus</taxon>
    </lineage>
</organism>
<dbReference type="EMBL" id="BLAL01000034">
    <property type="protein sequence ID" value="GES77814.1"/>
    <property type="molecule type" value="Genomic_DNA"/>
</dbReference>
<protein>
    <submittedName>
        <fullName evidence="1">Uncharacterized protein</fullName>
    </submittedName>
</protein>
<comment type="caution">
    <text evidence="1">The sequence shown here is derived from an EMBL/GenBank/DDBJ whole genome shotgun (WGS) entry which is preliminary data.</text>
</comment>
<gene>
    <name evidence="1" type="ORF">RCL2_000514800</name>
</gene>
<evidence type="ECO:0000313" key="1">
    <source>
        <dbReference type="EMBL" id="GES77814.1"/>
    </source>
</evidence>
<accession>A0A8H3KZG3</accession>
<name>A0A8H3KZG3_9GLOM</name>
<dbReference type="OrthoDB" id="2412099at2759"/>
<proteinExistence type="predicted"/>
<evidence type="ECO:0000313" key="2">
    <source>
        <dbReference type="Proteomes" id="UP000615446"/>
    </source>
</evidence>
<sequence length="274" mass="31932">MGMSFDDIKNFVPSSIAKLNGPSFKDFFIYDGFYEKKWQHDAKDFIISTFKNSCFPKLRENKEVWNKVMDITTFTSDQDIFQKDVIEAQKQETIPFLVFMEYVEKDCHDHNEIEEKFLQDLCNVLYNASCVDSDTLCSKGDMNEYNLFKFLDNPSTAFFMSEKDAVPDLVCIINFKTPDGIVEGIRAWSLIDPFLVAYLAKFSMQSHYIRKEWVQPRLETANNPEVKELLIVIDSSNTEYFFLNLGINVLNAVKRVDKKEIDMEQPKMKIKIDG</sequence>